<reference evidence="3 4" key="1">
    <citation type="journal article" date="2019" name="Nat. Ecol. Evol.">
        <title>Megaphylogeny resolves global patterns of mushroom evolution.</title>
        <authorList>
            <person name="Varga T."/>
            <person name="Krizsan K."/>
            <person name="Foldi C."/>
            <person name="Dima B."/>
            <person name="Sanchez-Garcia M."/>
            <person name="Sanchez-Ramirez S."/>
            <person name="Szollosi G.J."/>
            <person name="Szarkandi J.G."/>
            <person name="Papp V."/>
            <person name="Albert L."/>
            <person name="Andreopoulos W."/>
            <person name="Angelini C."/>
            <person name="Antonin V."/>
            <person name="Barry K.W."/>
            <person name="Bougher N.L."/>
            <person name="Buchanan P."/>
            <person name="Buyck B."/>
            <person name="Bense V."/>
            <person name="Catcheside P."/>
            <person name="Chovatia M."/>
            <person name="Cooper J."/>
            <person name="Damon W."/>
            <person name="Desjardin D."/>
            <person name="Finy P."/>
            <person name="Geml J."/>
            <person name="Haridas S."/>
            <person name="Hughes K."/>
            <person name="Justo A."/>
            <person name="Karasinski D."/>
            <person name="Kautmanova I."/>
            <person name="Kiss B."/>
            <person name="Kocsube S."/>
            <person name="Kotiranta H."/>
            <person name="LaButti K.M."/>
            <person name="Lechner B.E."/>
            <person name="Liimatainen K."/>
            <person name="Lipzen A."/>
            <person name="Lukacs Z."/>
            <person name="Mihaltcheva S."/>
            <person name="Morgado L.N."/>
            <person name="Niskanen T."/>
            <person name="Noordeloos M.E."/>
            <person name="Ohm R.A."/>
            <person name="Ortiz-Santana B."/>
            <person name="Ovrebo C."/>
            <person name="Racz N."/>
            <person name="Riley R."/>
            <person name="Savchenko A."/>
            <person name="Shiryaev A."/>
            <person name="Soop K."/>
            <person name="Spirin V."/>
            <person name="Szebenyi C."/>
            <person name="Tomsovsky M."/>
            <person name="Tulloss R.E."/>
            <person name="Uehling J."/>
            <person name="Grigoriev I.V."/>
            <person name="Vagvolgyi C."/>
            <person name="Papp T."/>
            <person name="Martin F.M."/>
            <person name="Miettinen O."/>
            <person name="Hibbett D.S."/>
            <person name="Nagy L.G."/>
        </authorList>
    </citation>
    <scope>NUCLEOTIDE SEQUENCE [LARGE SCALE GENOMIC DNA]</scope>
    <source>
        <strain evidence="3 4">CBS 309.79</strain>
    </source>
</reference>
<feature type="region of interest" description="Disordered" evidence="1">
    <location>
        <begin position="1"/>
        <end position="21"/>
    </location>
</feature>
<dbReference type="Proteomes" id="UP000305067">
    <property type="component" value="Unassembled WGS sequence"/>
</dbReference>
<keyword evidence="2" id="KW-1133">Transmembrane helix</keyword>
<evidence type="ECO:0000313" key="4">
    <source>
        <dbReference type="Proteomes" id="UP000305067"/>
    </source>
</evidence>
<dbReference type="InterPro" id="IPR046368">
    <property type="entry name" value="Tag1"/>
</dbReference>
<gene>
    <name evidence="3" type="ORF">BDV98DRAFT_654309</name>
</gene>
<feature type="region of interest" description="Disordered" evidence="1">
    <location>
        <begin position="2313"/>
        <end position="2371"/>
    </location>
</feature>
<accession>A0A5C3R285</accession>
<feature type="compositionally biased region" description="Basic residues" evidence="1">
    <location>
        <begin position="2359"/>
        <end position="2371"/>
    </location>
</feature>
<name>A0A5C3R285_9AGAR</name>
<dbReference type="Pfam" id="PF12505">
    <property type="entry name" value="DUF3712"/>
    <property type="match status" value="6"/>
</dbReference>
<dbReference type="EMBL" id="ML178818">
    <property type="protein sequence ID" value="TFL04854.1"/>
    <property type="molecule type" value="Genomic_DNA"/>
</dbReference>
<keyword evidence="2" id="KW-0472">Membrane</keyword>
<proteinExistence type="predicted"/>
<protein>
    <submittedName>
        <fullName evidence="3">Uncharacterized protein</fullName>
    </submittedName>
</protein>
<dbReference type="STRING" id="1884261.A0A5C3R285"/>
<feature type="transmembrane region" description="Helical" evidence="2">
    <location>
        <begin position="67"/>
        <end position="90"/>
    </location>
</feature>
<dbReference type="InterPro" id="IPR022185">
    <property type="entry name" value="DUF3712"/>
</dbReference>
<sequence>MEEVGRRNSGAYHNTYSETGSEAGLREHEAVLAGSRFSEGVQPAEQDAAAANKGETPKVPFYKRRKFIISQLIIIPLGIALLFILLFPVVKAIAQLLVNKSTLDIQSAIITNPQNGSFTLALGGNVAHTGKLNARISFTRRVDVTWVEDDQTETPLGWMNLHDIHTKHSRADIDDQTEFTIGDQDAFARFTETMITSQNFTWKLTSDNLHVHALKFPTAKGIKFRKYVTLDGFHSFNGRVSLLDFRLPRDNPDGGIDFVAVNQLENGSPFMIDLGTVVFDLSYRGVYLGSGAGVNTAVAPGKNIISLAGTLVPQFGDQNLTVVSELFTKYLNGETAPVLAVGRSTLQTDNTSISWLSQGLQALVLEVPFKSSLDISPIKALSIGDFDLDFDPSAAWAPIANSRTVQATLELPFGFGLRIDQIQNDFNITQNGVPIAALVTPLGASTSEVRVNGEANTSGTINITIQDTPLLVPAAGRSLFSAFNANLTSQEELKFRLVGNSKTVARMNIGNITLDPIKVDVETSLRGMRGLKDLVSINSVDVTGGTEEGIQLSIGVVINNPSNLELTTGDLTLQLVRNSAVLGTSLLPNLTLVMGPNNLTSVTTFDSNTEQGSLTLDEFVAGQDVALSIAGYDGSTEVASLLEAFKTLDIPVTLPALSSRLLDSAALTVLPTTGRESNVSHVTVNLNNPWTAPLRITKISSTVKYQSLTVGTISSEEAFTSEPLSITASPRLDLNMNFDHATLFTLTRALAVEAGLDVAPLDGMVELGGFEYLFTTGEPLSRTKRANLYTGFNLPDFVQEAFKKLTSDVELEAEVTIGDFRTTLRYTQRGLPTKTDETLNLILPILAQPIVQKIVDQSILGIDSVLISDPRPERFTTGLQGSIKDAGPFDAVIKFPAGLSVTWSDRPLGMIQMDDVAVVGDQGAVITLTSEFEVADVAHLTDFTKTLLTDESFLWVITGQNLTVAALGIAVESIALSQKAVTLKGFNGLKDAVKIETFDLPSNHPDGGIRLTLESSVTNPSQVGMRVSSLGFNTLVDDLMIAVVTAEDVNLMPLSTSPLPLAGRLIPQDSSQGLDAVSGVFNRFIHGEDSGVLVQGASAGSSDVVWLNEGIKALRTATVLPNRGKQSLIQSITLNQMQLMFTEDTAYRPASSSNATDAAFALPFGFPVDIIALEQTINVGFDGTNMAELVLPKAATETEVDERIIHIKFDDVPFAVLSGQNSVFDRFVASIATTDRETMRLSGSANGDAKTAVGTLALQGLDFDVESSIGGLQGLNTVPVVISDLDVNRGFPEFLLIKVQSRITNPSNLTIGTGDVAFALRFSGSQIGTANLNDLVIIPGSRNYSTDVRYSPQGGAVPAGMLLLANYIQGVDSKTTIAGTSSSTPIESLQDGLSALEFTPVIIPPLNRKLVSAASLSFPKDISESGVAQTTFTLDNPFTASINLLTVDAAVTYKGLDIGRINQVDVSSSPIHADGHSSVTSPKLPLDFNLDPFFIVRLVSTAAQERGVDLGPLVELFQILIENPDFDPPVTSQVDDGDAVCASGNQFDVEGAILKALDGIEVDLDIKTRTTLDEYATDLAFKQSGVRSSVDETALYLIGAVAAPITQKLVDNAILEFTEANITNISNNGFELSLKGSLSNIGPLDAEIIFVDPVKVTWDGQDIAEIILPPVCAAANSGVPNYQTKAALTITNQEAFTQFAVFLLHNPEFEWIISTPRLRVRALGTIFDNVSLSKTVSFRAFNSLPGVTISDFQLPSDDAAGGIHIETVANIPSSAELGIDLGTVSFDSFYDGTLVGPLVASNLFLRASSTTQTQLSGRIVPQQGEDLVTIGKLFTAYLQGKNSSLLVRGSSVQPNGSNGPVNWLSTAFTTLELDVNLPGQRSDVIQSIRIVDMAVEMQSDDQAFAPPSSSNETLAVYKNPFGFSLQVVEAGQDIIIASHGLDMAQLKLPRAAVEADVSTGNNANLHLSWRDQPLVSLNNAAFAGLFAAITLQSQNELTLKGTADVVAKTAIGAVSIDGITFDVPSSIKGINGFDGKADLGETSVVGSGGEGDDQYILALLTTRLFNPSNVSLSTTDTALPVVYKDVRIGRSVIEPFNLIPGENFMATQFRYSPDDRNDTVAQEFLAEFIQTTGDVPLSIVGDEASTRFPSLKSALAGVRLATGAPGLSTPKVISKINAIIPLTALEDNLIRVNFDITNPMDTPMILEYIQSDSGVDGEVYAQFSQAVNIVVPPGETVNSGNIDNVFLTKGAIAALEIVGRNLFIRSASSVRIGEGGYLVPWLKLEEDDVETTYEIVATLDSTIEIPLDQAESFMQSSSATPSSSQSQSSEATPSDPGVLTVPTPRKRSSPVKHLPLGCRSRRSQKRHHLRR</sequence>
<feature type="compositionally biased region" description="Polar residues" evidence="1">
    <location>
        <begin position="11"/>
        <end position="20"/>
    </location>
</feature>
<dbReference type="GO" id="GO:0000329">
    <property type="term" value="C:fungal-type vacuole membrane"/>
    <property type="evidence" value="ECO:0007669"/>
    <property type="project" value="InterPro"/>
</dbReference>
<evidence type="ECO:0000313" key="3">
    <source>
        <dbReference type="EMBL" id="TFL04854.1"/>
    </source>
</evidence>
<evidence type="ECO:0000256" key="2">
    <source>
        <dbReference type="SAM" id="Phobius"/>
    </source>
</evidence>
<dbReference type="PANTHER" id="PTHR35895:SF1">
    <property type="entry name" value="LIPID-BINDING SERUM GLYCOPROTEIN C-TERMINAL DOMAIN-CONTAINING PROTEIN"/>
    <property type="match status" value="1"/>
</dbReference>
<dbReference type="PANTHER" id="PTHR35895">
    <property type="entry name" value="CHROMOSOME 16, WHOLE GENOME SHOTGUN SEQUENCE"/>
    <property type="match status" value="1"/>
</dbReference>
<evidence type="ECO:0000256" key="1">
    <source>
        <dbReference type="SAM" id="MobiDB-lite"/>
    </source>
</evidence>
<organism evidence="3 4">
    <name type="scientific">Pterulicium gracile</name>
    <dbReference type="NCBI Taxonomy" id="1884261"/>
    <lineage>
        <taxon>Eukaryota</taxon>
        <taxon>Fungi</taxon>
        <taxon>Dikarya</taxon>
        <taxon>Basidiomycota</taxon>
        <taxon>Agaricomycotina</taxon>
        <taxon>Agaricomycetes</taxon>
        <taxon>Agaricomycetidae</taxon>
        <taxon>Agaricales</taxon>
        <taxon>Pleurotineae</taxon>
        <taxon>Pterulaceae</taxon>
        <taxon>Pterulicium</taxon>
    </lineage>
</organism>
<keyword evidence="2" id="KW-0812">Transmembrane</keyword>
<feature type="compositionally biased region" description="Low complexity" evidence="1">
    <location>
        <begin position="2316"/>
        <end position="2334"/>
    </location>
</feature>
<dbReference type="OrthoDB" id="10039566at2759"/>
<keyword evidence="4" id="KW-1185">Reference proteome</keyword>